<name>A0ACC4BRY0_POPAL</name>
<reference evidence="1 2" key="1">
    <citation type="journal article" date="2024" name="Plant Biotechnol. J.">
        <title>Genome and CRISPR/Cas9 system of a widespread forest tree (Populus alba) in the world.</title>
        <authorList>
            <person name="Liu Y.J."/>
            <person name="Jiang P.F."/>
            <person name="Han X.M."/>
            <person name="Li X.Y."/>
            <person name="Wang H.M."/>
            <person name="Wang Y.J."/>
            <person name="Wang X.X."/>
            <person name="Zeng Q.Y."/>
        </authorList>
    </citation>
    <scope>NUCLEOTIDE SEQUENCE [LARGE SCALE GENOMIC DNA]</scope>
    <source>
        <strain evidence="2">cv. PAL-ZL1</strain>
    </source>
</reference>
<dbReference type="Proteomes" id="UP000309997">
    <property type="component" value="Unassembled WGS sequence"/>
</dbReference>
<dbReference type="EMBL" id="RCHU02000009">
    <property type="protein sequence ID" value="KAL3580912.1"/>
    <property type="molecule type" value="Genomic_DNA"/>
</dbReference>
<comment type="caution">
    <text evidence="1">The sequence shown here is derived from an EMBL/GenBank/DDBJ whole genome shotgun (WGS) entry which is preliminary data.</text>
</comment>
<protein>
    <submittedName>
        <fullName evidence="1">Uncharacterized protein</fullName>
    </submittedName>
</protein>
<organism evidence="1 2">
    <name type="scientific">Populus alba</name>
    <name type="common">White poplar</name>
    <dbReference type="NCBI Taxonomy" id="43335"/>
    <lineage>
        <taxon>Eukaryota</taxon>
        <taxon>Viridiplantae</taxon>
        <taxon>Streptophyta</taxon>
        <taxon>Embryophyta</taxon>
        <taxon>Tracheophyta</taxon>
        <taxon>Spermatophyta</taxon>
        <taxon>Magnoliopsida</taxon>
        <taxon>eudicotyledons</taxon>
        <taxon>Gunneridae</taxon>
        <taxon>Pentapetalae</taxon>
        <taxon>rosids</taxon>
        <taxon>fabids</taxon>
        <taxon>Malpighiales</taxon>
        <taxon>Salicaceae</taxon>
        <taxon>Saliceae</taxon>
        <taxon>Populus</taxon>
    </lineage>
</organism>
<accession>A0ACC4BRY0</accession>
<proteinExistence type="predicted"/>
<sequence length="354" mass="39748">MEPPPWLEDLTDDLQSISFTSTATTTTTLHRSTSSGSSSATLTPAPSTHTSFSSKSTSKHSLSLSDLRFSHRLGSGDIGSVYLAELKTKLNEMDSTFFAAKVMDKKELASRNKEGRARTEREILETLDHPFLPALYAFIDTQRWLCLLTEFCPGGDLHVLRQRQPLKRFEETAVRFYASEVIVALEYLHMMGIVYRDLKPENVLVRSDGHIMLTDFDLSLKCDDSTSTPQIISDKKDAAAAPKNDYLFEHPSYTSSSCILPNCIVPAVSCFHPRRKRKKKMGNRAKDLISQLLVKDPARRMGSPMGASAVKHHPFFQGVNWALLRCRPPPYVPPPFSREVVSDESCPETPVEYY</sequence>
<gene>
    <name evidence="1" type="ORF">D5086_018747</name>
</gene>
<evidence type="ECO:0000313" key="2">
    <source>
        <dbReference type="Proteomes" id="UP000309997"/>
    </source>
</evidence>
<evidence type="ECO:0000313" key="1">
    <source>
        <dbReference type="EMBL" id="KAL3580912.1"/>
    </source>
</evidence>
<keyword evidence="2" id="KW-1185">Reference proteome</keyword>